<dbReference type="AlphaFoldDB" id="A0AAN6YSW2"/>
<evidence type="ECO:0000256" key="4">
    <source>
        <dbReference type="ARBA" id="ARBA00023136"/>
    </source>
</evidence>
<name>A0AAN6YSW2_9PEZI</name>
<evidence type="ECO:0000256" key="1">
    <source>
        <dbReference type="ARBA" id="ARBA00004141"/>
    </source>
</evidence>
<dbReference type="PANTHER" id="PTHR33048">
    <property type="entry name" value="PTH11-LIKE INTEGRAL MEMBRANE PROTEIN (AFU_ORTHOLOGUE AFUA_5G11245)"/>
    <property type="match status" value="1"/>
</dbReference>
<evidence type="ECO:0000256" key="6">
    <source>
        <dbReference type="SAM" id="Phobius"/>
    </source>
</evidence>
<feature type="non-terminal residue" evidence="8">
    <location>
        <position position="270"/>
    </location>
</feature>
<feature type="transmembrane region" description="Helical" evidence="6">
    <location>
        <begin position="121"/>
        <end position="147"/>
    </location>
</feature>
<keyword evidence="9" id="KW-1185">Reference proteome</keyword>
<feature type="transmembrane region" description="Helical" evidence="6">
    <location>
        <begin position="91"/>
        <end position="109"/>
    </location>
</feature>
<feature type="domain" description="Rhodopsin" evidence="7">
    <location>
        <begin position="54"/>
        <end position="268"/>
    </location>
</feature>
<accession>A0AAN6YSW2</accession>
<evidence type="ECO:0000256" key="3">
    <source>
        <dbReference type="ARBA" id="ARBA00022989"/>
    </source>
</evidence>
<dbReference type="Pfam" id="PF20684">
    <property type="entry name" value="Fung_rhodopsin"/>
    <property type="match status" value="1"/>
</dbReference>
<feature type="transmembrane region" description="Helical" evidence="6">
    <location>
        <begin position="238"/>
        <end position="267"/>
    </location>
</feature>
<gene>
    <name evidence="8" type="ORF">N656DRAFT_681748</name>
</gene>
<protein>
    <recommendedName>
        <fullName evidence="7">Rhodopsin domain-containing protein</fullName>
    </recommendedName>
</protein>
<feature type="transmembrane region" description="Helical" evidence="6">
    <location>
        <begin position="20"/>
        <end position="39"/>
    </location>
</feature>
<dbReference type="GO" id="GO:0016020">
    <property type="term" value="C:membrane"/>
    <property type="evidence" value="ECO:0007669"/>
    <property type="project" value="UniProtKB-SubCell"/>
</dbReference>
<dbReference type="EMBL" id="MU853343">
    <property type="protein sequence ID" value="KAK4112254.1"/>
    <property type="molecule type" value="Genomic_DNA"/>
</dbReference>
<dbReference type="Proteomes" id="UP001302812">
    <property type="component" value="Unassembled WGS sequence"/>
</dbReference>
<feature type="transmembrane region" description="Helical" evidence="6">
    <location>
        <begin position="167"/>
        <end position="194"/>
    </location>
</feature>
<dbReference type="InterPro" id="IPR049326">
    <property type="entry name" value="Rhodopsin_dom_fungi"/>
</dbReference>
<organism evidence="8 9">
    <name type="scientific">Canariomyces notabilis</name>
    <dbReference type="NCBI Taxonomy" id="2074819"/>
    <lineage>
        <taxon>Eukaryota</taxon>
        <taxon>Fungi</taxon>
        <taxon>Dikarya</taxon>
        <taxon>Ascomycota</taxon>
        <taxon>Pezizomycotina</taxon>
        <taxon>Sordariomycetes</taxon>
        <taxon>Sordariomycetidae</taxon>
        <taxon>Sordariales</taxon>
        <taxon>Chaetomiaceae</taxon>
        <taxon>Canariomyces</taxon>
    </lineage>
</organism>
<evidence type="ECO:0000256" key="2">
    <source>
        <dbReference type="ARBA" id="ARBA00022692"/>
    </source>
</evidence>
<dbReference type="InterPro" id="IPR052337">
    <property type="entry name" value="SAT4-like"/>
</dbReference>
<evidence type="ECO:0000259" key="7">
    <source>
        <dbReference type="Pfam" id="PF20684"/>
    </source>
</evidence>
<feature type="transmembrane region" description="Helical" evidence="6">
    <location>
        <begin position="51"/>
        <end position="71"/>
    </location>
</feature>
<proteinExistence type="inferred from homology"/>
<keyword evidence="2 6" id="KW-0812">Transmembrane</keyword>
<dbReference type="GeneID" id="89934688"/>
<keyword evidence="4 6" id="KW-0472">Membrane</keyword>
<reference evidence="8" key="2">
    <citation type="submission" date="2023-05" db="EMBL/GenBank/DDBJ databases">
        <authorList>
            <consortium name="Lawrence Berkeley National Laboratory"/>
            <person name="Steindorff A."/>
            <person name="Hensen N."/>
            <person name="Bonometti L."/>
            <person name="Westerberg I."/>
            <person name="Brannstrom I.O."/>
            <person name="Guillou S."/>
            <person name="Cros-Aarteil S."/>
            <person name="Calhoun S."/>
            <person name="Haridas S."/>
            <person name="Kuo A."/>
            <person name="Mondo S."/>
            <person name="Pangilinan J."/>
            <person name="Riley R."/>
            <person name="Labutti K."/>
            <person name="Andreopoulos B."/>
            <person name="Lipzen A."/>
            <person name="Chen C."/>
            <person name="Yanf M."/>
            <person name="Daum C."/>
            <person name="Ng V."/>
            <person name="Clum A."/>
            <person name="Ohm R."/>
            <person name="Martin F."/>
            <person name="Silar P."/>
            <person name="Natvig D."/>
            <person name="Lalanne C."/>
            <person name="Gautier V."/>
            <person name="Ament-Velasquez S.L."/>
            <person name="Kruys A."/>
            <person name="Hutchinson M.I."/>
            <person name="Powell A.J."/>
            <person name="Barry K."/>
            <person name="Miller A.N."/>
            <person name="Grigoriev I.V."/>
            <person name="Debuchy R."/>
            <person name="Gladieux P."/>
            <person name="Thoren M.H."/>
            <person name="Johannesson H."/>
        </authorList>
    </citation>
    <scope>NUCLEOTIDE SEQUENCE</scope>
    <source>
        <strain evidence="8">CBS 508.74</strain>
    </source>
</reference>
<reference evidence="8" key="1">
    <citation type="journal article" date="2023" name="Mol. Phylogenet. Evol.">
        <title>Genome-scale phylogeny and comparative genomics of the fungal order Sordariales.</title>
        <authorList>
            <person name="Hensen N."/>
            <person name="Bonometti L."/>
            <person name="Westerberg I."/>
            <person name="Brannstrom I.O."/>
            <person name="Guillou S."/>
            <person name="Cros-Aarteil S."/>
            <person name="Calhoun S."/>
            <person name="Haridas S."/>
            <person name="Kuo A."/>
            <person name="Mondo S."/>
            <person name="Pangilinan J."/>
            <person name="Riley R."/>
            <person name="LaButti K."/>
            <person name="Andreopoulos B."/>
            <person name="Lipzen A."/>
            <person name="Chen C."/>
            <person name="Yan M."/>
            <person name="Daum C."/>
            <person name="Ng V."/>
            <person name="Clum A."/>
            <person name="Steindorff A."/>
            <person name="Ohm R.A."/>
            <person name="Martin F."/>
            <person name="Silar P."/>
            <person name="Natvig D.O."/>
            <person name="Lalanne C."/>
            <person name="Gautier V."/>
            <person name="Ament-Velasquez S.L."/>
            <person name="Kruys A."/>
            <person name="Hutchinson M.I."/>
            <person name="Powell A.J."/>
            <person name="Barry K."/>
            <person name="Miller A.N."/>
            <person name="Grigoriev I.V."/>
            <person name="Debuchy R."/>
            <person name="Gladieux P."/>
            <person name="Hiltunen Thoren M."/>
            <person name="Johannesson H."/>
        </authorList>
    </citation>
    <scope>NUCLEOTIDE SEQUENCE</scope>
    <source>
        <strain evidence="8">CBS 508.74</strain>
    </source>
</reference>
<dbReference type="PANTHER" id="PTHR33048:SF47">
    <property type="entry name" value="INTEGRAL MEMBRANE PROTEIN-RELATED"/>
    <property type="match status" value="1"/>
</dbReference>
<feature type="transmembrane region" description="Helical" evidence="6">
    <location>
        <begin position="206"/>
        <end position="226"/>
    </location>
</feature>
<evidence type="ECO:0000256" key="5">
    <source>
        <dbReference type="ARBA" id="ARBA00038359"/>
    </source>
</evidence>
<comment type="similarity">
    <text evidence="5">Belongs to the SAT4 family.</text>
</comment>
<comment type="subcellular location">
    <subcellularLocation>
        <location evidence="1">Membrane</location>
        <topology evidence="1">Multi-pass membrane protein</topology>
    </subcellularLocation>
</comment>
<feature type="non-terminal residue" evidence="8">
    <location>
        <position position="1"/>
    </location>
</feature>
<comment type="caution">
    <text evidence="8">The sequence shown here is derived from an EMBL/GenBank/DDBJ whole genome shotgun (WGS) entry which is preliminary data.</text>
</comment>
<sequence>ALKPPPGVVPQLDNPPAYRTASTALPVVCLVVATLGLAMRLYTRIRVLRQAVFVAYFGMAIMVGNYGPGVHQWDLRLRDLGPFLYYIHNGSILYGICIFFIKLSILLQYMQIFMPVREPVAMWWTCVFLIGANFIFYLVSTFLEIFACQPIEKAWDPLVTEGRCIDILRLNVIASSVNTVSDVTILVLPQLIIWRLNTSWRVRSGISLIFLIAAFACASAAVRLYYAVLLQHSTDITYYSWFAGAWTLPEISLGIVVGCLSVTRAFFHNT</sequence>
<evidence type="ECO:0000313" key="8">
    <source>
        <dbReference type="EMBL" id="KAK4112254.1"/>
    </source>
</evidence>
<evidence type="ECO:0000313" key="9">
    <source>
        <dbReference type="Proteomes" id="UP001302812"/>
    </source>
</evidence>
<keyword evidence="3 6" id="KW-1133">Transmembrane helix</keyword>
<dbReference type="RefSeq" id="XP_064669824.1">
    <property type="nucleotide sequence ID" value="XM_064810563.1"/>
</dbReference>